<dbReference type="Proteomes" id="UP000660611">
    <property type="component" value="Unassembled WGS sequence"/>
</dbReference>
<sequence length="123" mass="13458">MDSTALRADRADVRQSDDEHTLILGAAGVHVLLIRLRYDGWVDELIDNAGTVATWAVNAWTLIGHDLSLELTRAAAALLGLPRELELRLDVDDDGIRLVRAALLEILSCACFVVDTPEGRVSR</sequence>
<protein>
    <submittedName>
        <fullName evidence="1">Uncharacterized protein</fullName>
    </submittedName>
</protein>
<accession>A0A919PUZ5</accession>
<dbReference type="RefSeq" id="WP_203850726.1">
    <property type="nucleotide sequence ID" value="NZ_BAAAVW010000020.1"/>
</dbReference>
<evidence type="ECO:0000313" key="1">
    <source>
        <dbReference type="EMBL" id="GIG49043.1"/>
    </source>
</evidence>
<dbReference type="AlphaFoldDB" id="A0A919PUZ5"/>
<name>A0A919PUZ5_9ACTN</name>
<organism evidence="1 2">
    <name type="scientific">Dactylosporangium siamense</name>
    <dbReference type="NCBI Taxonomy" id="685454"/>
    <lineage>
        <taxon>Bacteria</taxon>
        <taxon>Bacillati</taxon>
        <taxon>Actinomycetota</taxon>
        <taxon>Actinomycetes</taxon>
        <taxon>Micromonosporales</taxon>
        <taxon>Micromonosporaceae</taxon>
        <taxon>Dactylosporangium</taxon>
    </lineage>
</organism>
<gene>
    <name evidence="1" type="ORF">Dsi01nite_070840</name>
</gene>
<dbReference type="EMBL" id="BONQ01000110">
    <property type="protein sequence ID" value="GIG49043.1"/>
    <property type="molecule type" value="Genomic_DNA"/>
</dbReference>
<reference evidence="1" key="1">
    <citation type="submission" date="2021-01" db="EMBL/GenBank/DDBJ databases">
        <title>Whole genome shotgun sequence of Dactylosporangium siamense NBRC 106093.</title>
        <authorList>
            <person name="Komaki H."/>
            <person name="Tamura T."/>
        </authorList>
    </citation>
    <scope>NUCLEOTIDE SEQUENCE</scope>
    <source>
        <strain evidence="1">NBRC 106093</strain>
    </source>
</reference>
<proteinExistence type="predicted"/>
<keyword evidence="2" id="KW-1185">Reference proteome</keyword>
<comment type="caution">
    <text evidence="1">The sequence shown here is derived from an EMBL/GenBank/DDBJ whole genome shotgun (WGS) entry which is preliminary data.</text>
</comment>
<evidence type="ECO:0000313" key="2">
    <source>
        <dbReference type="Proteomes" id="UP000660611"/>
    </source>
</evidence>